<feature type="compositionally biased region" description="Low complexity" evidence="1">
    <location>
        <begin position="45"/>
        <end position="78"/>
    </location>
</feature>
<feature type="compositionally biased region" description="Basic and acidic residues" evidence="1">
    <location>
        <begin position="134"/>
        <end position="144"/>
    </location>
</feature>
<feature type="compositionally biased region" description="Basic and acidic residues" evidence="1">
    <location>
        <begin position="1"/>
        <end position="17"/>
    </location>
</feature>
<name>A0A813UW26_9BILA</name>
<accession>A0A813UW26</accession>
<feature type="compositionally biased region" description="Polar residues" evidence="1">
    <location>
        <begin position="276"/>
        <end position="293"/>
    </location>
</feature>
<feature type="region of interest" description="Disordered" evidence="1">
    <location>
        <begin position="1"/>
        <end position="217"/>
    </location>
</feature>
<protein>
    <submittedName>
        <fullName evidence="2">Uncharacterized protein</fullName>
    </submittedName>
</protein>
<reference evidence="2" key="1">
    <citation type="submission" date="2021-02" db="EMBL/GenBank/DDBJ databases">
        <authorList>
            <person name="Nowell W R."/>
        </authorList>
    </citation>
    <scope>NUCLEOTIDE SEQUENCE</scope>
</reference>
<feature type="compositionally biased region" description="Low complexity" evidence="1">
    <location>
        <begin position="99"/>
        <end position="133"/>
    </location>
</feature>
<gene>
    <name evidence="2" type="ORF">JYZ213_LOCUS6961</name>
</gene>
<feature type="region of interest" description="Disordered" evidence="1">
    <location>
        <begin position="325"/>
        <end position="394"/>
    </location>
</feature>
<comment type="caution">
    <text evidence="2">The sequence shown here is derived from an EMBL/GenBank/DDBJ whole genome shotgun (WGS) entry which is preliminary data.</text>
</comment>
<feature type="compositionally biased region" description="Basic and acidic residues" evidence="1">
    <location>
        <begin position="344"/>
        <end position="363"/>
    </location>
</feature>
<feature type="compositionally biased region" description="Polar residues" evidence="1">
    <location>
        <begin position="326"/>
        <end position="343"/>
    </location>
</feature>
<dbReference type="AlphaFoldDB" id="A0A813UW26"/>
<sequence>MERLRDSYRGRYRDRHNNNSTSRNNYDERSTRGNYRGHSTHDNDNNNSNYSSRNSPNNGYNYRSSRNSLNSRPILSRNGPSTHYRHHRNNEDDDDYPHSSHPPTSSSSSSNRINNGHNSQSNYYDNRSSSSSSRYDRSSNHREIYPSLLDDQPILSKGPPSYYSNSQPLPLLRDRPLQLPPSQYNDIDQNRYLPSSSSSSNYRRDNSPPFVSSHRNERSMDYIPRNINNDIYMRGNYRPPTSPSLSSLSARVDPYGDTYRTNEYNTRSERYDIPLNRNNTSSRDYPMASSTYRNDLYRSSSNASMQSSSSTYMVREQYPLDINYRPVSQSRDYENVSMSSRTSSMDHRDGVPRNSRDRNHNDYHSSYQDRPNLKRSGSRYNDNGPIPSKRSMRR</sequence>
<organism evidence="2 3">
    <name type="scientific">Adineta steineri</name>
    <dbReference type="NCBI Taxonomy" id="433720"/>
    <lineage>
        <taxon>Eukaryota</taxon>
        <taxon>Metazoa</taxon>
        <taxon>Spiralia</taxon>
        <taxon>Gnathifera</taxon>
        <taxon>Rotifera</taxon>
        <taxon>Eurotatoria</taxon>
        <taxon>Bdelloidea</taxon>
        <taxon>Adinetida</taxon>
        <taxon>Adinetidae</taxon>
        <taxon>Adineta</taxon>
    </lineage>
</organism>
<dbReference type="Proteomes" id="UP000663845">
    <property type="component" value="Unassembled WGS sequence"/>
</dbReference>
<evidence type="ECO:0000256" key="1">
    <source>
        <dbReference type="SAM" id="MobiDB-lite"/>
    </source>
</evidence>
<dbReference type="EMBL" id="CAJNOG010000044">
    <property type="protein sequence ID" value="CAF0833385.1"/>
    <property type="molecule type" value="Genomic_DNA"/>
</dbReference>
<proteinExistence type="predicted"/>
<evidence type="ECO:0000313" key="3">
    <source>
        <dbReference type="Proteomes" id="UP000663845"/>
    </source>
</evidence>
<evidence type="ECO:0000313" key="2">
    <source>
        <dbReference type="EMBL" id="CAF0833385.1"/>
    </source>
</evidence>
<feature type="region of interest" description="Disordered" evidence="1">
    <location>
        <begin position="239"/>
        <end position="293"/>
    </location>
</feature>